<dbReference type="SMART" id="SM00342">
    <property type="entry name" value="HTH_ARAC"/>
    <property type="match status" value="1"/>
</dbReference>
<proteinExistence type="predicted"/>
<dbReference type="PANTHER" id="PTHR43280:SF29">
    <property type="entry name" value="ARAC-FAMILY TRANSCRIPTIONAL REGULATOR"/>
    <property type="match status" value="1"/>
</dbReference>
<keyword evidence="2" id="KW-0238">DNA-binding</keyword>
<evidence type="ECO:0000313" key="5">
    <source>
        <dbReference type="EMBL" id="MCL6272375.1"/>
    </source>
</evidence>
<dbReference type="SUPFAM" id="SSF46689">
    <property type="entry name" value="Homeodomain-like"/>
    <property type="match status" value="1"/>
</dbReference>
<evidence type="ECO:0000256" key="1">
    <source>
        <dbReference type="ARBA" id="ARBA00023015"/>
    </source>
</evidence>
<dbReference type="PRINTS" id="PR00032">
    <property type="entry name" value="HTHARAC"/>
</dbReference>
<keyword evidence="1" id="KW-0805">Transcription regulation</keyword>
<dbReference type="RefSeq" id="WP_249655569.1">
    <property type="nucleotide sequence ID" value="NZ_JAMFMA010000001.1"/>
</dbReference>
<organism evidence="5 6">
    <name type="scientific">Flagellimonas spongiicola</name>
    <dbReference type="NCBI Taxonomy" id="2942208"/>
    <lineage>
        <taxon>Bacteria</taxon>
        <taxon>Pseudomonadati</taxon>
        <taxon>Bacteroidota</taxon>
        <taxon>Flavobacteriia</taxon>
        <taxon>Flavobacteriales</taxon>
        <taxon>Flavobacteriaceae</taxon>
        <taxon>Flagellimonas</taxon>
    </lineage>
</organism>
<protein>
    <submittedName>
        <fullName evidence="5">Helix-turn-helix domain-containing protein</fullName>
    </submittedName>
</protein>
<dbReference type="PROSITE" id="PS01124">
    <property type="entry name" value="HTH_ARAC_FAMILY_2"/>
    <property type="match status" value="1"/>
</dbReference>
<dbReference type="InterPro" id="IPR018060">
    <property type="entry name" value="HTH_AraC"/>
</dbReference>
<name>A0ABT0PLV9_9FLAO</name>
<comment type="caution">
    <text evidence="5">The sequence shown here is derived from an EMBL/GenBank/DDBJ whole genome shotgun (WGS) entry which is preliminary data.</text>
</comment>
<evidence type="ECO:0000256" key="3">
    <source>
        <dbReference type="ARBA" id="ARBA00023163"/>
    </source>
</evidence>
<reference evidence="5 6" key="1">
    <citation type="submission" date="2022-05" db="EMBL/GenBank/DDBJ databases">
        <authorList>
            <person name="Park J.-S."/>
        </authorList>
    </citation>
    <scope>NUCLEOTIDE SEQUENCE [LARGE SCALE GENOMIC DNA]</scope>
    <source>
        <strain evidence="5 6">2012CJ35-5</strain>
    </source>
</reference>
<dbReference type="Proteomes" id="UP001203607">
    <property type="component" value="Unassembled WGS sequence"/>
</dbReference>
<dbReference type="Pfam" id="PF12833">
    <property type="entry name" value="HTH_18"/>
    <property type="match status" value="1"/>
</dbReference>
<dbReference type="Gene3D" id="1.10.10.60">
    <property type="entry name" value="Homeodomain-like"/>
    <property type="match status" value="1"/>
</dbReference>
<sequence>MKKFLIDILAFRSSSTKAQLGTTIAVKYVKSGLTLQEATEIQQRITQAFAYDKIYRNNTICLNELSNYIERDRYKVSQVLNEYLSKNFYSLINQYRIAEAKELLRNQPYLSVKAVMYEVGFNSKTSFHNAFKKETGLSPNDYRAMSSFAS</sequence>
<dbReference type="EMBL" id="JAMFMA010000001">
    <property type="protein sequence ID" value="MCL6272375.1"/>
    <property type="molecule type" value="Genomic_DNA"/>
</dbReference>
<evidence type="ECO:0000313" key="6">
    <source>
        <dbReference type="Proteomes" id="UP001203607"/>
    </source>
</evidence>
<dbReference type="InterPro" id="IPR009057">
    <property type="entry name" value="Homeodomain-like_sf"/>
</dbReference>
<keyword evidence="6" id="KW-1185">Reference proteome</keyword>
<gene>
    <name evidence="5" type="ORF">M3P19_00055</name>
</gene>
<dbReference type="InterPro" id="IPR020449">
    <property type="entry name" value="Tscrpt_reg_AraC-type_HTH"/>
</dbReference>
<dbReference type="PANTHER" id="PTHR43280">
    <property type="entry name" value="ARAC-FAMILY TRANSCRIPTIONAL REGULATOR"/>
    <property type="match status" value="1"/>
</dbReference>
<feature type="domain" description="HTH araC/xylS-type" evidence="4">
    <location>
        <begin position="44"/>
        <end position="145"/>
    </location>
</feature>
<keyword evidence="3" id="KW-0804">Transcription</keyword>
<evidence type="ECO:0000259" key="4">
    <source>
        <dbReference type="PROSITE" id="PS01124"/>
    </source>
</evidence>
<evidence type="ECO:0000256" key="2">
    <source>
        <dbReference type="ARBA" id="ARBA00023125"/>
    </source>
</evidence>
<accession>A0ABT0PLV9</accession>